<keyword evidence="8" id="KW-0811">Translocation</keyword>
<keyword evidence="6" id="KW-0653">Protein transport</keyword>
<keyword evidence="7 11" id="KW-1133">Transmembrane helix</keyword>
<comment type="subcellular location">
    <subcellularLocation>
        <location evidence="1">Cell membrane</location>
        <topology evidence="1">Single-pass membrane protein</topology>
    </subcellularLocation>
</comment>
<dbReference type="Proteomes" id="UP001589788">
    <property type="component" value="Unassembled WGS sequence"/>
</dbReference>
<evidence type="ECO:0000256" key="2">
    <source>
        <dbReference type="ARBA" id="ARBA00006742"/>
    </source>
</evidence>
<comment type="similarity">
    <text evidence="2">Belongs to the YajC family.</text>
</comment>
<feature type="region of interest" description="Disordered" evidence="10">
    <location>
        <begin position="104"/>
        <end position="217"/>
    </location>
</feature>
<reference evidence="12 13" key="1">
    <citation type="submission" date="2024-09" db="EMBL/GenBank/DDBJ databases">
        <authorList>
            <person name="Sun Q."/>
            <person name="Mori K."/>
        </authorList>
    </citation>
    <scope>NUCLEOTIDE SEQUENCE [LARGE SCALE GENOMIC DNA]</scope>
    <source>
        <strain evidence="12 13">JCM 15389</strain>
    </source>
</reference>
<evidence type="ECO:0000256" key="8">
    <source>
        <dbReference type="ARBA" id="ARBA00023010"/>
    </source>
</evidence>
<dbReference type="Pfam" id="PF02699">
    <property type="entry name" value="YajC"/>
    <property type="match status" value="1"/>
</dbReference>
<feature type="compositionally biased region" description="Low complexity" evidence="10">
    <location>
        <begin position="189"/>
        <end position="211"/>
    </location>
</feature>
<keyword evidence="13" id="KW-1185">Reference proteome</keyword>
<gene>
    <name evidence="12" type="primary">yajC</name>
    <name evidence="12" type="ORF">ACFFRE_07345</name>
</gene>
<evidence type="ECO:0000256" key="3">
    <source>
        <dbReference type="ARBA" id="ARBA00022448"/>
    </source>
</evidence>
<evidence type="ECO:0000256" key="7">
    <source>
        <dbReference type="ARBA" id="ARBA00022989"/>
    </source>
</evidence>
<evidence type="ECO:0000256" key="11">
    <source>
        <dbReference type="SAM" id="Phobius"/>
    </source>
</evidence>
<keyword evidence="5 11" id="KW-0812">Transmembrane</keyword>
<dbReference type="EMBL" id="JBHLYQ010000060">
    <property type="protein sequence ID" value="MFC0081961.1"/>
    <property type="molecule type" value="Genomic_DNA"/>
</dbReference>
<evidence type="ECO:0000256" key="10">
    <source>
        <dbReference type="SAM" id="MobiDB-lite"/>
    </source>
</evidence>
<organism evidence="12 13">
    <name type="scientific">Aciditerrimonas ferrireducens</name>
    <dbReference type="NCBI Taxonomy" id="667306"/>
    <lineage>
        <taxon>Bacteria</taxon>
        <taxon>Bacillati</taxon>
        <taxon>Actinomycetota</taxon>
        <taxon>Acidimicrobiia</taxon>
        <taxon>Acidimicrobiales</taxon>
        <taxon>Acidimicrobiaceae</taxon>
        <taxon>Aciditerrimonas</taxon>
    </lineage>
</organism>
<evidence type="ECO:0000256" key="1">
    <source>
        <dbReference type="ARBA" id="ARBA00004162"/>
    </source>
</evidence>
<evidence type="ECO:0000256" key="6">
    <source>
        <dbReference type="ARBA" id="ARBA00022927"/>
    </source>
</evidence>
<protein>
    <submittedName>
        <fullName evidence="12">Preprotein translocase subunit YajC</fullName>
    </submittedName>
</protein>
<keyword evidence="4" id="KW-1003">Cell membrane</keyword>
<dbReference type="PANTHER" id="PTHR33909">
    <property type="entry name" value="SEC TRANSLOCON ACCESSORY COMPLEX SUBUNIT YAJC"/>
    <property type="match status" value="1"/>
</dbReference>
<evidence type="ECO:0000256" key="5">
    <source>
        <dbReference type="ARBA" id="ARBA00022692"/>
    </source>
</evidence>
<dbReference type="SMART" id="SM01323">
    <property type="entry name" value="YajC"/>
    <property type="match status" value="1"/>
</dbReference>
<dbReference type="PANTHER" id="PTHR33909:SF1">
    <property type="entry name" value="SEC TRANSLOCON ACCESSORY COMPLEX SUBUNIT YAJC"/>
    <property type="match status" value="1"/>
</dbReference>
<name>A0ABV6C2P5_9ACTN</name>
<keyword evidence="3" id="KW-0813">Transport</keyword>
<sequence>MPSAVLLLAATKASKTTTSSGSGDISLLIILLLIVAFYFLFVRPRSRQARQQRQILETLSPGDEVLTGAGIYGTVLDVYPDRVTIETAPGTRLTVARSTIARRIDPADQPLAGGWSPSSSVPEDEASDDARDDEDQDADAWEEDDAEDEWDEEGDEEEWEDEAEGPSEVPASADAEVEEPAEAHDDTGAEAGAESTGGPAASNGKTATGARQRGRRR</sequence>
<evidence type="ECO:0000313" key="13">
    <source>
        <dbReference type="Proteomes" id="UP001589788"/>
    </source>
</evidence>
<evidence type="ECO:0000256" key="4">
    <source>
        <dbReference type="ARBA" id="ARBA00022475"/>
    </source>
</evidence>
<dbReference type="PRINTS" id="PR01853">
    <property type="entry name" value="YAJCTRNLCASE"/>
</dbReference>
<feature type="transmembrane region" description="Helical" evidence="11">
    <location>
        <begin position="25"/>
        <end position="42"/>
    </location>
</feature>
<keyword evidence="9 11" id="KW-0472">Membrane</keyword>
<feature type="compositionally biased region" description="Acidic residues" evidence="10">
    <location>
        <begin position="122"/>
        <end position="165"/>
    </location>
</feature>
<evidence type="ECO:0000313" key="12">
    <source>
        <dbReference type="EMBL" id="MFC0081961.1"/>
    </source>
</evidence>
<comment type="caution">
    <text evidence="12">The sequence shown here is derived from an EMBL/GenBank/DDBJ whole genome shotgun (WGS) entry which is preliminary data.</text>
</comment>
<evidence type="ECO:0000256" key="9">
    <source>
        <dbReference type="ARBA" id="ARBA00023136"/>
    </source>
</evidence>
<proteinExistence type="inferred from homology"/>
<dbReference type="RefSeq" id="WP_377789311.1">
    <property type="nucleotide sequence ID" value="NZ_JBHLYQ010000060.1"/>
</dbReference>
<dbReference type="NCBIfam" id="TIGR00739">
    <property type="entry name" value="yajC"/>
    <property type="match status" value="1"/>
</dbReference>
<accession>A0ABV6C2P5</accession>
<dbReference type="InterPro" id="IPR003849">
    <property type="entry name" value="Preprotein_translocase_YajC"/>
</dbReference>